<evidence type="ECO:0000256" key="2">
    <source>
        <dbReference type="ARBA" id="ARBA00022980"/>
    </source>
</evidence>
<name>A0A3D5QDX3_FLESI</name>
<dbReference type="GO" id="GO:0006412">
    <property type="term" value="P:translation"/>
    <property type="evidence" value="ECO:0007669"/>
    <property type="project" value="UniProtKB-UniRule"/>
</dbReference>
<keyword evidence="3 5" id="KW-0687">Ribonucleoprotein</keyword>
<dbReference type="GO" id="GO:1990904">
    <property type="term" value="C:ribonucleoprotein complex"/>
    <property type="evidence" value="ECO:0007669"/>
    <property type="project" value="UniProtKB-KW"/>
</dbReference>
<comment type="caution">
    <text evidence="7">The sequence shown here is derived from an EMBL/GenBank/DDBJ whole genome shotgun (WGS) entry which is preliminary data.</text>
</comment>
<dbReference type="GO" id="GO:0005840">
    <property type="term" value="C:ribosome"/>
    <property type="evidence" value="ECO:0007669"/>
    <property type="project" value="UniProtKB-KW"/>
</dbReference>
<proteinExistence type="inferred from homology"/>
<dbReference type="SUPFAM" id="SSF52166">
    <property type="entry name" value="Ribosomal protein L4"/>
    <property type="match status" value="1"/>
</dbReference>
<keyword evidence="2 5" id="KW-0689">Ribosomal protein</keyword>
<dbReference type="Pfam" id="PF00573">
    <property type="entry name" value="Ribosomal_L4"/>
    <property type="match status" value="1"/>
</dbReference>
<accession>A0A3D5QDX3</accession>
<organism evidence="7 8">
    <name type="scientific">Flexistipes sinusarabici</name>
    <dbReference type="NCBI Taxonomy" id="2352"/>
    <lineage>
        <taxon>Bacteria</taxon>
        <taxon>Pseudomonadati</taxon>
        <taxon>Deferribacterota</taxon>
        <taxon>Deferribacteres</taxon>
        <taxon>Deferribacterales</taxon>
        <taxon>Flexistipitaceae</taxon>
        <taxon>Flexistipes</taxon>
    </lineage>
</organism>
<evidence type="ECO:0000256" key="4">
    <source>
        <dbReference type="ARBA" id="ARBA00035244"/>
    </source>
</evidence>
<comment type="subunit">
    <text evidence="5">Part of the 50S ribosomal subunit.</text>
</comment>
<evidence type="ECO:0000313" key="7">
    <source>
        <dbReference type="EMBL" id="HCW94055.1"/>
    </source>
</evidence>
<comment type="function">
    <text evidence="5">One of the primary rRNA binding proteins, this protein initially binds near the 5'-end of the 23S rRNA. It is important during the early stages of 50S assembly. It makes multiple contacts with different domains of the 23S rRNA in the assembled 50S subunit and ribosome.</text>
</comment>
<dbReference type="GO" id="GO:0019843">
    <property type="term" value="F:rRNA binding"/>
    <property type="evidence" value="ECO:0007669"/>
    <property type="project" value="UniProtKB-UniRule"/>
</dbReference>
<dbReference type="Gene3D" id="3.40.1370.10">
    <property type="match status" value="1"/>
</dbReference>
<evidence type="ECO:0000256" key="5">
    <source>
        <dbReference type="HAMAP-Rule" id="MF_01328"/>
    </source>
</evidence>
<evidence type="ECO:0000256" key="1">
    <source>
        <dbReference type="ARBA" id="ARBA00010528"/>
    </source>
</evidence>
<keyword evidence="5" id="KW-0699">rRNA-binding</keyword>
<sequence length="208" mass="23293">MSKLDVINTNADKVDELDISEQLMDYPEKPWLVHEVVKMQLAGRRAGTHATKNRANISGGGKKPWRQKGTGRARAGSSRSPLWVGGATMFGPQPRSYAYKMPKKKVRSALKSAFSSKLKDGSVKIFDKLATENGKTKEAAEILAKLKAERNVLVLFTEYDEKLIKAFRNIPYVKLLNVQGLNVYDTVHAKNILMSQECLQNVMEVLEK</sequence>
<dbReference type="PANTHER" id="PTHR10746">
    <property type="entry name" value="50S RIBOSOMAL PROTEIN L4"/>
    <property type="match status" value="1"/>
</dbReference>
<dbReference type="InterPro" id="IPR002136">
    <property type="entry name" value="Ribosomal_uL4"/>
</dbReference>
<dbReference type="InterPro" id="IPR023574">
    <property type="entry name" value="Ribosomal_uL4_dom_sf"/>
</dbReference>
<protein>
    <recommendedName>
        <fullName evidence="4 5">Large ribosomal subunit protein uL4</fullName>
    </recommendedName>
</protein>
<dbReference type="HAMAP" id="MF_01328_B">
    <property type="entry name" value="Ribosomal_uL4_B"/>
    <property type="match status" value="1"/>
</dbReference>
<evidence type="ECO:0000313" key="8">
    <source>
        <dbReference type="Proteomes" id="UP000262325"/>
    </source>
</evidence>
<keyword evidence="5" id="KW-0694">RNA-binding</keyword>
<dbReference type="EMBL" id="DPPF01000221">
    <property type="protein sequence ID" value="HCW94055.1"/>
    <property type="molecule type" value="Genomic_DNA"/>
</dbReference>
<evidence type="ECO:0000256" key="6">
    <source>
        <dbReference type="SAM" id="MobiDB-lite"/>
    </source>
</evidence>
<comment type="function">
    <text evidence="5">Forms part of the polypeptide exit tunnel.</text>
</comment>
<feature type="region of interest" description="Disordered" evidence="6">
    <location>
        <begin position="44"/>
        <end position="80"/>
    </location>
</feature>
<evidence type="ECO:0000256" key="3">
    <source>
        <dbReference type="ARBA" id="ARBA00023274"/>
    </source>
</evidence>
<dbReference type="Proteomes" id="UP000262325">
    <property type="component" value="Unassembled WGS sequence"/>
</dbReference>
<gene>
    <name evidence="5" type="primary">rplD</name>
    <name evidence="7" type="ORF">DHM44_10290</name>
</gene>
<comment type="similarity">
    <text evidence="1 5">Belongs to the universal ribosomal protein uL4 family.</text>
</comment>
<dbReference type="AlphaFoldDB" id="A0A3D5QDX3"/>
<dbReference type="InterPro" id="IPR013005">
    <property type="entry name" value="Ribosomal_uL4-like"/>
</dbReference>
<reference evidence="7 8" key="1">
    <citation type="journal article" date="2018" name="Nat. Biotechnol.">
        <title>A standardized bacterial taxonomy based on genome phylogeny substantially revises the tree of life.</title>
        <authorList>
            <person name="Parks D.H."/>
            <person name="Chuvochina M."/>
            <person name="Waite D.W."/>
            <person name="Rinke C."/>
            <person name="Skarshewski A."/>
            <person name="Chaumeil P.A."/>
            <person name="Hugenholtz P."/>
        </authorList>
    </citation>
    <scope>NUCLEOTIDE SEQUENCE [LARGE SCALE GENOMIC DNA]</scope>
    <source>
        <strain evidence="7">UBA8672</strain>
    </source>
</reference>
<dbReference type="NCBIfam" id="TIGR03953">
    <property type="entry name" value="rplD_bact"/>
    <property type="match status" value="1"/>
</dbReference>
<dbReference type="PANTHER" id="PTHR10746:SF6">
    <property type="entry name" value="LARGE RIBOSOMAL SUBUNIT PROTEIN UL4M"/>
    <property type="match status" value="1"/>
</dbReference>
<dbReference type="GO" id="GO:0003735">
    <property type="term" value="F:structural constituent of ribosome"/>
    <property type="evidence" value="ECO:0007669"/>
    <property type="project" value="InterPro"/>
</dbReference>